<dbReference type="GO" id="GO:0016757">
    <property type="term" value="F:glycosyltransferase activity"/>
    <property type="evidence" value="ECO:0007669"/>
    <property type="project" value="InterPro"/>
</dbReference>
<feature type="domain" description="Glycosyl transferase family 1" evidence="1">
    <location>
        <begin position="255"/>
        <end position="432"/>
    </location>
</feature>
<dbReference type="PANTHER" id="PTHR12526">
    <property type="entry name" value="GLYCOSYLTRANSFERASE"/>
    <property type="match status" value="1"/>
</dbReference>
<accession>A0A133V2G0</accession>
<keyword evidence="4" id="KW-1185">Reference proteome</keyword>
<name>A0A133V2G0_9EURY</name>
<dbReference type="InterPro" id="IPR001296">
    <property type="entry name" value="Glyco_trans_1"/>
</dbReference>
<feature type="domain" description="Trehalose synthase N-terminal" evidence="2">
    <location>
        <begin position="117"/>
        <end position="216"/>
    </location>
</feature>
<gene>
    <name evidence="3" type="ORF">AKJ42_00205</name>
</gene>
<proteinExistence type="predicted"/>
<dbReference type="Pfam" id="PF21269">
    <property type="entry name" value="TreT_GT1"/>
    <property type="match status" value="1"/>
</dbReference>
<dbReference type="AlphaFoldDB" id="A0A133V2G0"/>
<evidence type="ECO:0000313" key="3">
    <source>
        <dbReference type="EMBL" id="KXB00637.1"/>
    </source>
</evidence>
<evidence type="ECO:0000259" key="1">
    <source>
        <dbReference type="Pfam" id="PF00534"/>
    </source>
</evidence>
<organism evidence="3 4">
    <name type="scientific">candidate division MSBL1 archaeon SCGC-AAA261C02</name>
    <dbReference type="NCBI Taxonomy" id="1698272"/>
    <lineage>
        <taxon>Archaea</taxon>
        <taxon>Methanobacteriati</taxon>
        <taxon>Methanobacteriota</taxon>
        <taxon>candidate division MSBL1</taxon>
    </lineage>
</organism>
<evidence type="ECO:0000313" key="4">
    <source>
        <dbReference type="Proteomes" id="UP000070520"/>
    </source>
</evidence>
<dbReference type="PANTHER" id="PTHR12526:SF630">
    <property type="entry name" value="GLYCOSYLTRANSFERASE"/>
    <property type="match status" value="1"/>
</dbReference>
<dbReference type="Pfam" id="PF00534">
    <property type="entry name" value="Glycos_transf_1"/>
    <property type="match status" value="1"/>
</dbReference>
<comment type="caution">
    <text evidence="3">The sequence shown here is derived from an EMBL/GenBank/DDBJ whole genome shotgun (WGS) entry which is preliminary data.</text>
</comment>
<dbReference type="SUPFAM" id="SSF53756">
    <property type="entry name" value="UDP-Glycosyltransferase/glycogen phosphorylase"/>
    <property type="match status" value="1"/>
</dbReference>
<protein>
    <submittedName>
        <fullName evidence="3">Uncharacterized protein</fullName>
    </submittedName>
</protein>
<reference evidence="3 4" key="1">
    <citation type="journal article" date="2016" name="Sci. Rep.">
        <title>Metabolic traits of an uncultured archaeal lineage -MSBL1- from brine pools of the Red Sea.</title>
        <authorList>
            <person name="Mwirichia R."/>
            <person name="Alam I."/>
            <person name="Rashid M."/>
            <person name="Vinu M."/>
            <person name="Ba-Alawi W."/>
            <person name="Anthony Kamau A."/>
            <person name="Kamanda Ngugi D."/>
            <person name="Goker M."/>
            <person name="Klenk H.P."/>
            <person name="Bajic V."/>
            <person name="Stingl U."/>
        </authorList>
    </citation>
    <scope>NUCLEOTIDE SEQUENCE [LARGE SCALE GENOMIC DNA]</scope>
    <source>
        <strain evidence="3">SCGC-AAA261C02</strain>
    </source>
</reference>
<dbReference type="EMBL" id="LHXW01000001">
    <property type="protein sequence ID" value="KXB00637.1"/>
    <property type="molecule type" value="Genomic_DNA"/>
</dbReference>
<evidence type="ECO:0000259" key="2">
    <source>
        <dbReference type="Pfam" id="PF21269"/>
    </source>
</evidence>
<dbReference type="Gene3D" id="3.40.50.2000">
    <property type="entry name" value="Glycogen Phosphorylase B"/>
    <property type="match status" value="2"/>
</dbReference>
<sequence>MRERISLCVGTQTPLARFKSSLGELYDKYGQVPEPLPLDMLAEGEDYVYAPGGVTRLLPPLLRTLYEQGFIRKPHWVALNPMGPETVLAEGMILHSIELRPRASAKYGRFKEAIWKNVHGVEHGLVPRESFSGYALYNWLTAQEMLDLHSQFDFDLFYIHDFQLLQIGSMLGPTAPKIFRWHIPIDVERMLPEWQDFVLNYLNNYDAVIVSCKRYKENLQKAGFQGRLYQVYPHLDPDTYGTPSRSRVRNFCYKYDIEDDDKIALVVARLDPMKGQNAAVKGIAQIARRYPNLKLLLVGDGSFSSSAKGGLGLPKGLRWKQELDNLASSLNISDKVTFTGFISDEELESAFTRADIVILPSVLEGFGLIVLEAWQYQKPVIVSSEAGVAELVNEGENGFIFDPKNPKELAEKIDSLLSNPENAEEIGREGYETVKKCYLGKIAKRLRGIMEEVLEE</sequence>
<dbReference type="CDD" id="cd03801">
    <property type="entry name" value="GT4_PimA-like"/>
    <property type="match status" value="1"/>
</dbReference>
<dbReference type="InterPro" id="IPR049438">
    <property type="entry name" value="TreT_GT1"/>
</dbReference>
<dbReference type="Proteomes" id="UP000070520">
    <property type="component" value="Unassembled WGS sequence"/>
</dbReference>